<dbReference type="Proteomes" id="UP000254329">
    <property type="component" value="Unassembled WGS sequence"/>
</dbReference>
<keyword evidence="2" id="KW-1185">Reference proteome</keyword>
<evidence type="ECO:0000313" key="2">
    <source>
        <dbReference type="Proteomes" id="UP000254329"/>
    </source>
</evidence>
<protein>
    <submittedName>
        <fullName evidence="1">Glycosyl transferase family protein</fullName>
        <ecNumber evidence="1">2.4.99.-</ecNumber>
    </submittedName>
</protein>
<gene>
    <name evidence="1" type="primary">lst</name>
    <name evidence="1" type="ORF">NCTC1659_01332</name>
</gene>
<dbReference type="Pfam" id="PF07922">
    <property type="entry name" value="Glyco_transf_52"/>
    <property type="match status" value="1"/>
</dbReference>
<dbReference type="GO" id="GO:0016757">
    <property type="term" value="F:glycosyltransferase activity"/>
    <property type="evidence" value="ECO:0007669"/>
    <property type="project" value="UniProtKB-KW"/>
</dbReference>
<dbReference type="AlphaFoldDB" id="A0A377HUF0"/>
<dbReference type="EC" id="2.4.99.-" evidence="1"/>
<sequence length="219" mass="25737">MIVDLFNDASVYTFDDGTANILKTSSFYYRDVRFISYMLRRILGIKTTMHTIRNKSKLHYTIYPNISNIIDRTFPIKLFNEIEVKKKSILIDRKALRIFLGQPFYCSDKKNLDLISKLVKDLNIDFYVPHPRENYFIKDIKYIDSELIFEDIFERYFLGQQCIIYTFFSSAILSLLEVKNVSLVSIKPIDVHETIIESKALSECYGLFKKLGVDIVKAY</sequence>
<dbReference type="EMBL" id="UGHF01000001">
    <property type="protein sequence ID" value="STO60062.1"/>
    <property type="molecule type" value="Genomic_DNA"/>
</dbReference>
<evidence type="ECO:0000313" key="1">
    <source>
        <dbReference type="EMBL" id="STO60062.1"/>
    </source>
</evidence>
<keyword evidence="1" id="KW-0328">Glycosyltransferase</keyword>
<organism evidence="1 2">
    <name type="scientific">Canicola haemoglobinophilus</name>
    <dbReference type="NCBI Taxonomy" id="733"/>
    <lineage>
        <taxon>Bacteria</taxon>
        <taxon>Pseudomonadati</taxon>
        <taxon>Pseudomonadota</taxon>
        <taxon>Gammaproteobacteria</taxon>
        <taxon>Pasteurellales</taxon>
        <taxon>Pasteurellaceae</taxon>
        <taxon>Canicola</taxon>
    </lineage>
</organism>
<dbReference type="InterPro" id="IPR012477">
    <property type="entry name" value="Glyco_transf_52"/>
</dbReference>
<name>A0A377HUF0_9PAST</name>
<accession>A0A377HUF0</accession>
<proteinExistence type="predicted"/>
<reference evidence="1 2" key="1">
    <citation type="submission" date="2018-06" db="EMBL/GenBank/DDBJ databases">
        <authorList>
            <consortium name="Pathogen Informatics"/>
            <person name="Doyle S."/>
        </authorList>
    </citation>
    <scope>NUCLEOTIDE SEQUENCE [LARGE SCALE GENOMIC DNA]</scope>
    <source>
        <strain evidence="1 2">NCTC1659</strain>
    </source>
</reference>
<dbReference type="STRING" id="733.B0186_09240"/>
<keyword evidence="1" id="KW-0808">Transferase</keyword>